<dbReference type="RefSeq" id="WP_106290133.1">
    <property type="nucleotide sequence ID" value="NZ_CAWNTC010000141.1"/>
</dbReference>
<comment type="caution">
    <text evidence="1">The sequence shown here is derived from an EMBL/GenBank/DDBJ whole genome shotgun (WGS) entry which is preliminary data.</text>
</comment>
<evidence type="ECO:0000313" key="2">
    <source>
        <dbReference type="Proteomes" id="UP000238762"/>
    </source>
</evidence>
<dbReference type="OrthoDB" id="480302at2"/>
<reference evidence="1 2" key="2">
    <citation type="submission" date="2018-03" db="EMBL/GenBank/DDBJ databases">
        <title>The ancient ancestry and fast evolution of plastids.</title>
        <authorList>
            <person name="Moore K.R."/>
            <person name="Magnabosco C."/>
            <person name="Momper L."/>
            <person name="Gold D.A."/>
            <person name="Bosak T."/>
            <person name="Fournier G.P."/>
        </authorList>
    </citation>
    <scope>NUCLEOTIDE SEQUENCE [LARGE SCALE GENOMIC DNA]</scope>
    <source>
        <strain evidence="1 2">CCAP 1448/3</strain>
    </source>
</reference>
<dbReference type="AlphaFoldDB" id="A0A2T1BZD1"/>
<name>A0A2T1BZD1_9CYAN</name>
<proteinExistence type="predicted"/>
<sequence length="104" mass="12013">MTYCDISDQIEQWQESTQSCNPKAAYALAELIQQISEDRYSASWLMGIEDGLKRSVESDNADGWLTDDEYERLKQLKQECGGWWHWGEADLHPVFVPENPDSDL</sequence>
<keyword evidence="2" id="KW-1185">Reference proteome</keyword>
<protein>
    <submittedName>
        <fullName evidence="1">Uncharacterized protein</fullName>
    </submittedName>
</protein>
<evidence type="ECO:0000313" key="1">
    <source>
        <dbReference type="EMBL" id="PSB01385.1"/>
    </source>
</evidence>
<organism evidence="1 2">
    <name type="scientific">Merismopedia glauca CCAP 1448/3</name>
    <dbReference type="NCBI Taxonomy" id="1296344"/>
    <lineage>
        <taxon>Bacteria</taxon>
        <taxon>Bacillati</taxon>
        <taxon>Cyanobacteriota</taxon>
        <taxon>Cyanophyceae</taxon>
        <taxon>Synechococcales</taxon>
        <taxon>Merismopediaceae</taxon>
        <taxon>Merismopedia</taxon>
    </lineage>
</organism>
<gene>
    <name evidence="1" type="ORF">C7B64_18525</name>
</gene>
<reference evidence="1 2" key="1">
    <citation type="submission" date="2018-02" db="EMBL/GenBank/DDBJ databases">
        <authorList>
            <person name="Cohen D.B."/>
            <person name="Kent A.D."/>
        </authorList>
    </citation>
    <scope>NUCLEOTIDE SEQUENCE [LARGE SCALE GENOMIC DNA]</scope>
    <source>
        <strain evidence="1 2">CCAP 1448/3</strain>
    </source>
</reference>
<dbReference type="EMBL" id="PVWJ01000110">
    <property type="protein sequence ID" value="PSB01385.1"/>
    <property type="molecule type" value="Genomic_DNA"/>
</dbReference>
<dbReference type="Proteomes" id="UP000238762">
    <property type="component" value="Unassembled WGS sequence"/>
</dbReference>
<accession>A0A2T1BZD1</accession>